<dbReference type="AlphaFoldDB" id="A0A7X2Z9N5"/>
<dbReference type="InterPro" id="IPR052048">
    <property type="entry name" value="ST_Response_Regulator"/>
</dbReference>
<evidence type="ECO:0000256" key="1">
    <source>
        <dbReference type="PROSITE-ProRule" id="PRU00169"/>
    </source>
</evidence>
<accession>A0A7X2Z9N5</accession>
<dbReference type="PANTHER" id="PTHR43228:SF8">
    <property type="entry name" value="TRANSCRIPTIONAL REGULATORY PROTEIN GLNL"/>
    <property type="match status" value="1"/>
</dbReference>
<gene>
    <name evidence="3" type="ORF">GNP93_05730</name>
</gene>
<evidence type="ECO:0000259" key="2">
    <source>
        <dbReference type="PROSITE" id="PS50110"/>
    </source>
</evidence>
<dbReference type="PROSITE" id="PS50110">
    <property type="entry name" value="RESPONSE_REGULATORY"/>
    <property type="match status" value="1"/>
</dbReference>
<proteinExistence type="predicted"/>
<dbReference type="EMBL" id="WNZX01000003">
    <property type="protein sequence ID" value="MUG70178.1"/>
    <property type="molecule type" value="Genomic_DNA"/>
</dbReference>
<dbReference type="SMART" id="SM00448">
    <property type="entry name" value="REC"/>
    <property type="match status" value="1"/>
</dbReference>
<keyword evidence="1" id="KW-0597">Phosphoprotein</keyword>
<dbReference type="InterPro" id="IPR011006">
    <property type="entry name" value="CheY-like_superfamily"/>
</dbReference>
<name>A0A7X2Z9N5_9BACL</name>
<feature type="domain" description="Response regulatory" evidence="2">
    <location>
        <begin position="3"/>
        <end position="118"/>
    </location>
</feature>
<evidence type="ECO:0000313" key="4">
    <source>
        <dbReference type="Proteomes" id="UP000450917"/>
    </source>
</evidence>
<dbReference type="Pfam" id="PF08664">
    <property type="entry name" value="YcbB"/>
    <property type="match status" value="1"/>
</dbReference>
<organism evidence="3 4">
    <name type="scientific">Paenibacillus validus</name>
    <dbReference type="NCBI Taxonomy" id="44253"/>
    <lineage>
        <taxon>Bacteria</taxon>
        <taxon>Bacillati</taxon>
        <taxon>Bacillota</taxon>
        <taxon>Bacilli</taxon>
        <taxon>Bacillales</taxon>
        <taxon>Paenibacillaceae</taxon>
        <taxon>Paenibacillus</taxon>
    </lineage>
</organism>
<dbReference type="Gene3D" id="3.40.50.2300">
    <property type="match status" value="1"/>
</dbReference>
<sequence>MLRFYLIEDDAVVRRMLERIINESGLGEIAGQAEDGLHVSADQLYGIDVVLIDLLLPGLDGIRTIRKLQSGGFAGRFIMISQVENKEMIGEAYQQGIDTFIQKPINRLEVLSVLKRVANHITLAVSLHSIRKSLQLLDEKGKEQTEPGGGRSESGLGYGTYEQNKLEQKVRQMLLQLGIAGEAGAPDLLLMMQWLHQDERGEELLFELQLKEIYIQVLHKLHGHKEDDPVVQREVRAMEQRIRRMVLQAFTHLSSMGLADYANPTFEHFAPRLFDFQEIRLRMHELEADVKSTKCRINVRKFLSVFYMEALG</sequence>
<reference evidence="3 4" key="1">
    <citation type="submission" date="2019-11" db="EMBL/GenBank/DDBJ databases">
        <title>Draft genome sequences of five Paenibacillus species of dairy origin.</title>
        <authorList>
            <person name="Olajide A.M."/>
            <person name="Chen S."/>
            <person name="Lapointe G."/>
        </authorList>
    </citation>
    <scope>NUCLEOTIDE SEQUENCE [LARGE SCALE GENOMIC DNA]</scope>
    <source>
        <strain evidence="3 4">2CS3</strain>
    </source>
</reference>
<dbReference type="RefSeq" id="WP_054797256.1">
    <property type="nucleotide sequence ID" value="NZ_JARTHJ010000005.1"/>
</dbReference>
<dbReference type="GO" id="GO:0000160">
    <property type="term" value="P:phosphorelay signal transduction system"/>
    <property type="evidence" value="ECO:0007669"/>
    <property type="project" value="InterPro"/>
</dbReference>
<dbReference type="Pfam" id="PF00072">
    <property type="entry name" value="Response_reg"/>
    <property type="match status" value="1"/>
</dbReference>
<comment type="caution">
    <text evidence="3">The sequence shown here is derived from an EMBL/GenBank/DDBJ whole genome shotgun (WGS) entry which is preliminary data.</text>
</comment>
<protein>
    <submittedName>
        <fullName evidence="3">Response regulator</fullName>
    </submittedName>
</protein>
<dbReference type="Proteomes" id="UP000450917">
    <property type="component" value="Unassembled WGS sequence"/>
</dbReference>
<dbReference type="InterPro" id="IPR013972">
    <property type="entry name" value="YcbB"/>
</dbReference>
<dbReference type="InterPro" id="IPR001789">
    <property type="entry name" value="Sig_transdc_resp-reg_receiver"/>
</dbReference>
<feature type="modified residue" description="4-aspartylphosphate" evidence="1">
    <location>
        <position position="53"/>
    </location>
</feature>
<dbReference type="SUPFAM" id="SSF52172">
    <property type="entry name" value="CheY-like"/>
    <property type="match status" value="1"/>
</dbReference>
<evidence type="ECO:0000313" key="3">
    <source>
        <dbReference type="EMBL" id="MUG70178.1"/>
    </source>
</evidence>
<keyword evidence="4" id="KW-1185">Reference proteome</keyword>
<dbReference type="PANTHER" id="PTHR43228">
    <property type="entry name" value="TWO-COMPONENT RESPONSE REGULATOR"/>
    <property type="match status" value="1"/>
</dbReference>